<comment type="caution">
    <text evidence="1">The sequence shown here is derived from an EMBL/GenBank/DDBJ whole genome shotgun (WGS) entry which is preliminary data.</text>
</comment>
<organism evidence="1 2">
    <name type="scientific">Lepagella muris</name>
    <dbReference type="NCBI Taxonomy" id="3032870"/>
    <lineage>
        <taxon>Bacteria</taxon>
        <taxon>Pseudomonadati</taxon>
        <taxon>Bacteroidota</taxon>
        <taxon>Bacteroidia</taxon>
        <taxon>Bacteroidales</taxon>
        <taxon>Muribaculaceae</taxon>
        <taxon>Lepagella</taxon>
    </lineage>
</organism>
<proteinExistence type="predicted"/>
<protein>
    <submittedName>
        <fullName evidence="1">MobA protein</fullName>
    </submittedName>
</protein>
<reference evidence="1" key="1">
    <citation type="submission" date="2019-04" db="EMBL/GenBank/DDBJ databases">
        <title>Microbes associate with the intestines of laboratory mice.</title>
        <authorList>
            <person name="Navarre W."/>
            <person name="Wong E."/>
            <person name="Huang K."/>
            <person name="Tropini C."/>
            <person name="Ng K."/>
            <person name="Yu B."/>
        </authorList>
    </citation>
    <scope>NUCLEOTIDE SEQUENCE</scope>
    <source>
        <strain evidence="1">NM04_E33</strain>
    </source>
</reference>
<evidence type="ECO:0000313" key="2">
    <source>
        <dbReference type="Proteomes" id="UP000306319"/>
    </source>
</evidence>
<name>A0AC61RGU4_9BACT</name>
<gene>
    <name evidence="1" type="ORF">E5331_09040</name>
</gene>
<evidence type="ECO:0000313" key="1">
    <source>
        <dbReference type="EMBL" id="TGY78709.1"/>
    </source>
</evidence>
<accession>A0AC61RGU4</accession>
<dbReference type="Proteomes" id="UP000306319">
    <property type="component" value="Unassembled WGS sequence"/>
</dbReference>
<dbReference type="EMBL" id="SRYB01000011">
    <property type="protein sequence ID" value="TGY78709.1"/>
    <property type="molecule type" value="Genomic_DNA"/>
</dbReference>
<keyword evidence="2" id="KW-1185">Reference proteome</keyword>
<sequence length="141" mass="16393">MKQNFNQGGRPPKINPAAYRYVVRFDASENDVFLSKFEKSGATTKAAFIKNVLLGKPFKVFVVDENSRVFIDRLSAFNAQYRTIGVEYDEVVRMLRQNFTEKKAMRALYNLEQVTIELVKLNREIVTLAKEFDTLWRMGNK</sequence>